<dbReference type="EMBL" id="CM026424">
    <property type="protein sequence ID" value="KAG0580272.1"/>
    <property type="molecule type" value="Genomic_DNA"/>
</dbReference>
<accession>A0A8T0IA37</accession>
<dbReference type="PANTHER" id="PTHR36720:SF1">
    <property type="entry name" value="TAF RNA POLYMERASE I SUBUNIT A"/>
    <property type="match status" value="1"/>
</dbReference>
<dbReference type="AlphaFoldDB" id="A0A8T0IA37"/>
<evidence type="ECO:0000256" key="1">
    <source>
        <dbReference type="SAM" id="MobiDB-lite"/>
    </source>
</evidence>
<gene>
    <name evidence="2" type="ORF">KC19_4G162000</name>
</gene>
<organism evidence="2 3">
    <name type="scientific">Ceratodon purpureus</name>
    <name type="common">Fire moss</name>
    <name type="synonym">Dicranum purpureum</name>
    <dbReference type="NCBI Taxonomy" id="3225"/>
    <lineage>
        <taxon>Eukaryota</taxon>
        <taxon>Viridiplantae</taxon>
        <taxon>Streptophyta</taxon>
        <taxon>Embryophyta</taxon>
        <taxon>Bryophyta</taxon>
        <taxon>Bryophytina</taxon>
        <taxon>Bryopsida</taxon>
        <taxon>Dicranidae</taxon>
        <taxon>Pseudoditrichales</taxon>
        <taxon>Ditrichaceae</taxon>
        <taxon>Ceratodon</taxon>
    </lineage>
</organism>
<feature type="region of interest" description="Disordered" evidence="1">
    <location>
        <begin position="1"/>
        <end position="25"/>
    </location>
</feature>
<keyword evidence="3" id="KW-1185">Reference proteome</keyword>
<feature type="region of interest" description="Disordered" evidence="1">
    <location>
        <begin position="491"/>
        <end position="515"/>
    </location>
</feature>
<comment type="caution">
    <text evidence="2">The sequence shown here is derived from an EMBL/GenBank/DDBJ whole genome shotgun (WGS) entry which is preliminary data.</text>
</comment>
<dbReference type="InterPro" id="IPR039495">
    <property type="entry name" value="TAF1A"/>
</dbReference>
<dbReference type="GO" id="GO:0000120">
    <property type="term" value="C:RNA polymerase I transcription regulator complex"/>
    <property type="evidence" value="ECO:0007669"/>
    <property type="project" value="InterPro"/>
</dbReference>
<evidence type="ECO:0000313" key="2">
    <source>
        <dbReference type="EMBL" id="KAG0580272.1"/>
    </source>
</evidence>
<protein>
    <submittedName>
        <fullName evidence="2">Uncharacterized protein</fullName>
    </submittedName>
</protein>
<dbReference type="InterPro" id="IPR011990">
    <property type="entry name" value="TPR-like_helical_dom_sf"/>
</dbReference>
<dbReference type="PANTHER" id="PTHR36720">
    <property type="entry name" value="TAF RNA POLYMERASE I SUBUNIT A"/>
    <property type="match status" value="1"/>
</dbReference>
<evidence type="ECO:0000313" key="3">
    <source>
        <dbReference type="Proteomes" id="UP000822688"/>
    </source>
</evidence>
<name>A0A8T0IA37_CERPU</name>
<proteinExistence type="predicted"/>
<dbReference type="SUPFAM" id="SSF48452">
    <property type="entry name" value="TPR-like"/>
    <property type="match status" value="1"/>
</dbReference>
<sequence length="550" mass="62297">MEGGVEGKVKEGEGDGRVKTEEERAMAESEAKAAAIKRAKKLMLPKDLPAKYDHAQWRAKHGKDAGTAELQPYHRAKLRALLTSLLQEHLYSAASGPVSVLLQAHTREDVYQNRDLHYFWAAMEVLRQADPGKSNIKKIKRLYRILQRKQLNQVSRGNIQLELAIYLMSLGDLDSYEASYNEIRPIVDVPPFRDDPVVNLCHGYTLHRLWHDRVVQDVEKQFVQDLGARPQHGVDRGDYEEGGGDNDFMDVDVRGEEDSMMGTLVVRQTSGTDMNSGEMTGDMPFNSQGDLRGFYEEDEQGAEVDDFWKTAVVRWSPDLDRRLFPVRLPQTRTKHLYIVPMDNGRTRDAHSSAIKYLKRALSLAPDMTPALLPLVQLLLAAGDVRGALEEIEKCCSTPHLLPLSIKALLLESVDSKSTSQLAKCYETILDVNPSSSLSLDRLVQLHSSGKYRTEALVECIAVHLDVTRGLLEVWQQLAACLSHLSQRQEEGFGTFGQPQDEDSEEMEKDGGAEDAPYQIWKKKVWDDRKSWWRHKHFHEKSINSEQRVDG</sequence>
<dbReference type="Pfam" id="PF14929">
    <property type="entry name" value="TAF1_subA"/>
    <property type="match status" value="1"/>
</dbReference>
<dbReference type="Proteomes" id="UP000822688">
    <property type="component" value="Chromosome 4"/>
</dbReference>
<reference evidence="2" key="1">
    <citation type="submission" date="2020-06" db="EMBL/GenBank/DDBJ databases">
        <title>WGS assembly of Ceratodon purpureus strain R40.</title>
        <authorList>
            <person name="Carey S.B."/>
            <person name="Jenkins J."/>
            <person name="Shu S."/>
            <person name="Lovell J.T."/>
            <person name="Sreedasyam A."/>
            <person name="Maumus F."/>
            <person name="Tiley G.P."/>
            <person name="Fernandez-Pozo N."/>
            <person name="Barry K."/>
            <person name="Chen C."/>
            <person name="Wang M."/>
            <person name="Lipzen A."/>
            <person name="Daum C."/>
            <person name="Saski C.A."/>
            <person name="Payton A.C."/>
            <person name="Mcbreen J.C."/>
            <person name="Conrad R.E."/>
            <person name="Kollar L.M."/>
            <person name="Olsson S."/>
            <person name="Huttunen S."/>
            <person name="Landis J.B."/>
            <person name="Wickett N.J."/>
            <person name="Johnson M.G."/>
            <person name="Rensing S.A."/>
            <person name="Grimwood J."/>
            <person name="Schmutz J."/>
            <person name="Mcdaniel S.F."/>
        </authorList>
    </citation>
    <scope>NUCLEOTIDE SEQUENCE</scope>
    <source>
        <strain evidence="2">R40</strain>
    </source>
</reference>
<dbReference type="Gene3D" id="1.25.40.10">
    <property type="entry name" value="Tetratricopeptide repeat domain"/>
    <property type="match status" value="1"/>
</dbReference>
<dbReference type="GO" id="GO:0006360">
    <property type="term" value="P:transcription by RNA polymerase I"/>
    <property type="evidence" value="ECO:0007669"/>
    <property type="project" value="InterPro"/>
</dbReference>